<dbReference type="Proteomes" id="UP000308197">
    <property type="component" value="Unassembled WGS sequence"/>
</dbReference>
<dbReference type="STRING" id="1314778.A0A5C3NRG4"/>
<dbReference type="InParanoid" id="A0A5C3NRG4"/>
<keyword evidence="2" id="KW-1185">Reference proteome</keyword>
<dbReference type="EMBL" id="ML211923">
    <property type="protein sequence ID" value="TFK79821.1"/>
    <property type="molecule type" value="Genomic_DNA"/>
</dbReference>
<proteinExistence type="predicted"/>
<sequence>MVELAGDPLFQDAMSGSPTAFKSVWNLKQYIDELRFASSDQHPRLAPSVKRDYGYGNCKNAEETKLLDDLYTQLFAQCRRAGPLQLHEACLKGKLLAFAKKYAKLSPRTATYTRLLKNAYSLPECKELSLVPVARRA</sequence>
<gene>
    <name evidence="1" type="ORF">K466DRAFT_410498</name>
</gene>
<evidence type="ECO:0000313" key="1">
    <source>
        <dbReference type="EMBL" id="TFK79821.1"/>
    </source>
</evidence>
<reference evidence="1 2" key="1">
    <citation type="journal article" date="2019" name="Nat. Ecol. Evol.">
        <title>Megaphylogeny resolves global patterns of mushroom evolution.</title>
        <authorList>
            <person name="Varga T."/>
            <person name="Krizsan K."/>
            <person name="Foldi C."/>
            <person name="Dima B."/>
            <person name="Sanchez-Garcia M."/>
            <person name="Sanchez-Ramirez S."/>
            <person name="Szollosi G.J."/>
            <person name="Szarkandi J.G."/>
            <person name="Papp V."/>
            <person name="Albert L."/>
            <person name="Andreopoulos W."/>
            <person name="Angelini C."/>
            <person name="Antonin V."/>
            <person name="Barry K.W."/>
            <person name="Bougher N.L."/>
            <person name="Buchanan P."/>
            <person name="Buyck B."/>
            <person name="Bense V."/>
            <person name="Catcheside P."/>
            <person name="Chovatia M."/>
            <person name="Cooper J."/>
            <person name="Damon W."/>
            <person name="Desjardin D."/>
            <person name="Finy P."/>
            <person name="Geml J."/>
            <person name="Haridas S."/>
            <person name="Hughes K."/>
            <person name="Justo A."/>
            <person name="Karasinski D."/>
            <person name="Kautmanova I."/>
            <person name="Kiss B."/>
            <person name="Kocsube S."/>
            <person name="Kotiranta H."/>
            <person name="LaButti K.M."/>
            <person name="Lechner B.E."/>
            <person name="Liimatainen K."/>
            <person name="Lipzen A."/>
            <person name="Lukacs Z."/>
            <person name="Mihaltcheva S."/>
            <person name="Morgado L.N."/>
            <person name="Niskanen T."/>
            <person name="Noordeloos M.E."/>
            <person name="Ohm R.A."/>
            <person name="Ortiz-Santana B."/>
            <person name="Ovrebo C."/>
            <person name="Racz N."/>
            <person name="Riley R."/>
            <person name="Savchenko A."/>
            <person name="Shiryaev A."/>
            <person name="Soop K."/>
            <person name="Spirin V."/>
            <person name="Szebenyi C."/>
            <person name="Tomsovsky M."/>
            <person name="Tulloss R.E."/>
            <person name="Uehling J."/>
            <person name="Grigoriev I.V."/>
            <person name="Vagvolgyi C."/>
            <person name="Papp T."/>
            <person name="Martin F.M."/>
            <person name="Miettinen O."/>
            <person name="Hibbett D.S."/>
            <person name="Nagy L.G."/>
        </authorList>
    </citation>
    <scope>NUCLEOTIDE SEQUENCE [LARGE SCALE GENOMIC DNA]</scope>
    <source>
        <strain evidence="1 2">HHB13444</strain>
    </source>
</reference>
<organism evidence="1 2">
    <name type="scientific">Polyporus arcularius HHB13444</name>
    <dbReference type="NCBI Taxonomy" id="1314778"/>
    <lineage>
        <taxon>Eukaryota</taxon>
        <taxon>Fungi</taxon>
        <taxon>Dikarya</taxon>
        <taxon>Basidiomycota</taxon>
        <taxon>Agaricomycotina</taxon>
        <taxon>Agaricomycetes</taxon>
        <taxon>Polyporales</taxon>
        <taxon>Polyporaceae</taxon>
        <taxon>Polyporus</taxon>
    </lineage>
</organism>
<accession>A0A5C3NRG4</accession>
<protein>
    <submittedName>
        <fullName evidence="1">Uncharacterized protein</fullName>
    </submittedName>
</protein>
<evidence type="ECO:0000313" key="2">
    <source>
        <dbReference type="Proteomes" id="UP000308197"/>
    </source>
</evidence>
<dbReference type="AlphaFoldDB" id="A0A5C3NRG4"/>
<name>A0A5C3NRG4_9APHY</name>